<feature type="domain" description="DUF1206" evidence="2">
    <location>
        <begin position="24"/>
        <end position="90"/>
    </location>
</feature>
<organism evidence="3 4">
    <name type="scientific">Methylobacterium aerolatum</name>
    <dbReference type="NCBI Taxonomy" id="418708"/>
    <lineage>
        <taxon>Bacteria</taxon>
        <taxon>Pseudomonadati</taxon>
        <taxon>Pseudomonadota</taxon>
        <taxon>Alphaproteobacteria</taxon>
        <taxon>Hyphomicrobiales</taxon>
        <taxon>Methylobacteriaceae</taxon>
        <taxon>Methylobacterium</taxon>
    </lineage>
</organism>
<evidence type="ECO:0000259" key="2">
    <source>
        <dbReference type="Pfam" id="PF06724"/>
    </source>
</evidence>
<feature type="transmembrane region" description="Helical" evidence="1">
    <location>
        <begin position="106"/>
        <end position="131"/>
    </location>
</feature>
<reference evidence="3 4" key="1">
    <citation type="submission" date="2023-07" db="EMBL/GenBank/DDBJ databases">
        <title>Genomic Encyclopedia of Type Strains, Phase IV (KMG-IV): sequencing the most valuable type-strain genomes for metagenomic binning, comparative biology and taxonomic classification.</title>
        <authorList>
            <person name="Goeker M."/>
        </authorList>
    </citation>
    <scope>NUCLEOTIDE SEQUENCE [LARGE SCALE GENOMIC DNA]</scope>
    <source>
        <strain evidence="3 4">DSM 19013</strain>
    </source>
</reference>
<protein>
    <recommendedName>
        <fullName evidence="2">DUF1206 domain-containing protein</fullName>
    </recommendedName>
</protein>
<feature type="domain" description="DUF1206" evidence="2">
    <location>
        <begin position="107"/>
        <end position="173"/>
    </location>
</feature>
<feature type="transmembrane region" description="Helical" evidence="1">
    <location>
        <begin position="25"/>
        <end position="44"/>
    </location>
</feature>
<keyword evidence="1" id="KW-0812">Transmembrane</keyword>
<accession>A0ABU0I040</accession>
<feature type="transmembrane region" description="Helical" evidence="1">
    <location>
        <begin position="64"/>
        <end position="85"/>
    </location>
</feature>
<keyword evidence="1" id="KW-1133">Transmembrane helix</keyword>
<proteinExistence type="predicted"/>
<comment type="caution">
    <text evidence="3">The sequence shown here is derived from an EMBL/GenBank/DDBJ whole genome shotgun (WGS) entry which is preliminary data.</text>
</comment>
<evidence type="ECO:0000313" key="3">
    <source>
        <dbReference type="EMBL" id="MDQ0447965.1"/>
    </source>
</evidence>
<dbReference type="InterPro" id="IPR009597">
    <property type="entry name" value="DUF1206"/>
</dbReference>
<feature type="transmembrane region" description="Helical" evidence="1">
    <location>
        <begin position="197"/>
        <end position="219"/>
    </location>
</feature>
<keyword evidence="1" id="KW-0472">Membrane</keyword>
<dbReference type="Pfam" id="PF06724">
    <property type="entry name" value="DUF1206"/>
    <property type="match status" value="3"/>
</dbReference>
<name>A0ABU0I040_9HYPH</name>
<evidence type="ECO:0000313" key="4">
    <source>
        <dbReference type="Proteomes" id="UP001231124"/>
    </source>
</evidence>
<feature type="transmembrane region" description="Helical" evidence="1">
    <location>
        <begin position="239"/>
        <end position="261"/>
    </location>
</feature>
<feature type="domain" description="DUF1206" evidence="2">
    <location>
        <begin position="197"/>
        <end position="266"/>
    </location>
</feature>
<dbReference type="RefSeq" id="WP_238202143.1">
    <property type="nucleotide sequence ID" value="NZ_BPQE01000009.1"/>
</dbReference>
<dbReference type="Proteomes" id="UP001231124">
    <property type="component" value="Unassembled WGS sequence"/>
</dbReference>
<dbReference type="EMBL" id="JAUSVP010000006">
    <property type="protein sequence ID" value="MDQ0447965.1"/>
    <property type="molecule type" value="Genomic_DNA"/>
</dbReference>
<keyword evidence="4" id="KW-1185">Reference proteome</keyword>
<sequence>MPLSLSASPLPGGRNTVERLARYGYGARGVVYGLVGILALLAAFGGGRPGDSHDALRTVLVGPFGAPLVGLIALGLLAFALWRAVEAITDADRRGTSLKGLATRGAHLVSGVLYLGLAGTAASLCLGLGLSGGDGMHDGTAWLLRKPMGRWLVALAGLAVAGAAVAYLLRAWKGDTTKRLALDAEARRRWAEPTGRFGYAARGLAFLILGGFLAAAAWHQSSAEAKGLGDAFVLLRAQPYGTALLALVAAGHAAFGAFGLIQARYRHIDAPDVDRIDDEAVAAAKSLG</sequence>
<evidence type="ECO:0000256" key="1">
    <source>
        <dbReference type="SAM" id="Phobius"/>
    </source>
</evidence>
<feature type="transmembrane region" description="Helical" evidence="1">
    <location>
        <begin position="151"/>
        <end position="169"/>
    </location>
</feature>
<gene>
    <name evidence="3" type="ORF">QO012_002470</name>
</gene>